<sequence>MPQMNPIWWVTLSLIFLIALILTNSINYFYKNINVSQQLPNIANKKFINWKW</sequence>
<evidence type="ECO:0000313" key="14">
    <source>
        <dbReference type="EMBL" id="XBW44731.1"/>
    </source>
</evidence>
<accession>A0AAU7V9D2</accession>
<keyword evidence="5 12" id="KW-0138">CF(0)</keyword>
<organism evidence="14">
    <name type="scientific">Malostenopsocus sp. HN</name>
    <dbReference type="NCBI Taxonomy" id="3074936"/>
    <lineage>
        <taxon>Eukaryota</taxon>
        <taxon>Metazoa</taxon>
        <taxon>Ecdysozoa</taxon>
        <taxon>Arthropoda</taxon>
        <taxon>Hexapoda</taxon>
        <taxon>Insecta</taxon>
        <taxon>Pterygota</taxon>
        <taxon>Neoptera</taxon>
        <taxon>Paraneoptera</taxon>
        <taxon>Psocodea</taxon>
        <taxon>Psocomorpha</taxon>
        <taxon>Caeciliusetae</taxon>
        <taxon>Stenopsocidae</taxon>
        <taxon>Malostenopsocus</taxon>
    </lineage>
</organism>
<geneLocation type="mitochondrion" evidence="14"/>
<evidence type="ECO:0000256" key="11">
    <source>
        <dbReference type="ARBA" id="ARBA00023136"/>
    </source>
</evidence>
<evidence type="ECO:0000256" key="2">
    <source>
        <dbReference type="ARBA" id="ARBA00008892"/>
    </source>
</evidence>
<gene>
    <name evidence="14" type="primary">atp8</name>
</gene>
<name>A0AAU7V9D2_9NEOP</name>
<evidence type="ECO:0000256" key="10">
    <source>
        <dbReference type="ARBA" id="ARBA00023128"/>
    </source>
</evidence>
<dbReference type="GO" id="GO:0015986">
    <property type="term" value="P:proton motive force-driven ATP synthesis"/>
    <property type="evidence" value="ECO:0007669"/>
    <property type="project" value="InterPro"/>
</dbReference>
<dbReference type="InterPro" id="IPR001421">
    <property type="entry name" value="ATP8_metazoa"/>
</dbReference>
<dbReference type="GO" id="GO:0045259">
    <property type="term" value="C:proton-transporting ATP synthase complex"/>
    <property type="evidence" value="ECO:0007669"/>
    <property type="project" value="UniProtKB-KW"/>
</dbReference>
<proteinExistence type="inferred from homology"/>
<evidence type="ECO:0000256" key="13">
    <source>
        <dbReference type="SAM" id="Phobius"/>
    </source>
</evidence>
<dbReference type="AlphaFoldDB" id="A0AAU7V9D2"/>
<evidence type="ECO:0000256" key="4">
    <source>
        <dbReference type="ARBA" id="ARBA00022448"/>
    </source>
</evidence>
<evidence type="ECO:0000256" key="5">
    <source>
        <dbReference type="ARBA" id="ARBA00022547"/>
    </source>
</evidence>
<keyword evidence="11 13" id="KW-0472">Membrane</keyword>
<keyword evidence="6 12" id="KW-0812">Transmembrane</keyword>
<comment type="subcellular location">
    <subcellularLocation>
        <location evidence="1 12">Mitochondrion membrane</location>
        <topology evidence="1 12">Single-pass membrane protein</topology>
    </subcellularLocation>
</comment>
<evidence type="ECO:0000256" key="9">
    <source>
        <dbReference type="ARBA" id="ARBA00023065"/>
    </source>
</evidence>
<keyword evidence="10 12" id="KW-0496">Mitochondrion</keyword>
<evidence type="ECO:0000256" key="6">
    <source>
        <dbReference type="ARBA" id="ARBA00022692"/>
    </source>
</evidence>
<reference evidence="14" key="1">
    <citation type="journal article" date="2024" name="Arthropod Syst Phylogeny">
        <title>Systematic revision and molecular phylogenetics refine the generic classification of the bark louse family Stenopsocidae (Insecta: Psocodea: Psocomorpha).</title>
        <authorList>
            <person name="Liang F."/>
            <person name="Liu X."/>
        </authorList>
    </citation>
    <scope>NUCLEOTIDE SEQUENCE</scope>
</reference>
<dbReference type="EMBL" id="OR608385">
    <property type="protein sequence ID" value="XBW44731.1"/>
    <property type="molecule type" value="Genomic_DNA"/>
</dbReference>
<keyword evidence="7 12" id="KW-0375">Hydrogen ion transport</keyword>
<dbReference type="GO" id="GO:0031966">
    <property type="term" value="C:mitochondrial membrane"/>
    <property type="evidence" value="ECO:0007669"/>
    <property type="project" value="UniProtKB-SubCell"/>
</dbReference>
<keyword evidence="9 12" id="KW-0406">Ion transport</keyword>
<dbReference type="GO" id="GO:0015078">
    <property type="term" value="F:proton transmembrane transporter activity"/>
    <property type="evidence" value="ECO:0007669"/>
    <property type="project" value="InterPro"/>
</dbReference>
<keyword evidence="8 13" id="KW-1133">Transmembrane helix</keyword>
<dbReference type="Pfam" id="PF00895">
    <property type="entry name" value="ATP-synt_8"/>
    <property type="match status" value="1"/>
</dbReference>
<comment type="similarity">
    <text evidence="2 12">Belongs to the ATPase protein 8 family.</text>
</comment>
<comment type="subunit">
    <text evidence="3">F-type ATPases have 2 components, CF(1) - the catalytic core - and CF(0) - the membrane proton channel.</text>
</comment>
<evidence type="ECO:0000256" key="8">
    <source>
        <dbReference type="ARBA" id="ARBA00022989"/>
    </source>
</evidence>
<evidence type="ECO:0000256" key="1">
    <source>
        <dbReference type="ARBA" id="ARBA00004304"/>
    </source>
</evidence>
<evidence type="ECO:0000256" key="12">
    <source>
        <dbReference type="RuleBase" id="RU003661"/>
    </source>
</evidence>
<evidence type="ECO:0000256" key="7">
    <source>
        <dbReference type="ARBA" id="ARBA00022781"/>
    </source>
</evidence>
<feature type="transmembrane region" description="Helical" evidence="13">
    <location>
        <begin position="6"/>
        <end position="30"/>
    </location>
</feature>
<protein>
    <recommendedName>
        <fullName evidence="12">ATP synthase complex subunit 8</fullName>
    </recommendedName>
</protein>
<keyword evidence="4 12" id="KW-0813">Transport</keyword>
<evidence type="ECO:0000256" key="3">
    <source>
        <dbReference type="ARBA" id="ARBA00011291"/>
    </source>
</evidence>